<gene>
    <name evidence="1" type="ORF">SAMN02745121_02709</name>
</gene>
<evidence type="ECO:0000313" key="2">
    <source>
        <dbReference type="Proteomes" id="UP000199400"/>
    </source>
</evidence>
<accession>A0A1I1X3D5</accession>
<protein>
    <submittedName>
        <fullName evidence="1">Uncharacterized protein</fullName>
    </submittedName>
</protein>
<sequence length="142" mass="15769">MSAPTMAYSLYHSVLVAVHTKDNPTDEEWSGYVDFGRKQMGKYTSSLVISEGGGPNATQRGAMNDLLEANNFKGKVSVVTLNRLVRGIVTAISWFNPNIKAFTTVQVPLAIEYLEIPKDHHERLMAEIKRLREKIGISSAMT</sequence>
<evidence type="ECO:0000313" key="1">
    <source>
        <dbReference type="EMBL" id="SFE01935.1"/>
    </source>
</evidence>
<dbReference type="OrthoDB" id="5523087at2"/>
<proteinExistence type="predicted"/>
<dbReference type="RefSeq" id="WP_143140474.1">
    <property type="nucleotide sequence ID" value="NZ_FOMX01000007.1"/>
</dbReference>
<reference evidence="2" key="1">
    <citation type="submission" date="2016-10" db="EMBL/GenBank/DDBJ databases">
        <authorList>
            <person name="Varghese N."/>
            <person name="Submissions S."/>
        </authorList>
    </citation>
    <scope>NUCLEOTIDE SEQUENCE [LARGE SCALE GENOMIC DNA]</scope>
    <source>
        <strain evidence="2">ATCC 25963</strain>
    </source>
</reference>
<organism evidence="1 2">
    <name type="scientific">Nannocystis exedens</name>
    <dbReference type="NCBI Taxonomy" id="54"/>
    <lineage>
        <taxon>Bacteria</taxon>
        <taxon>Pseudomonadati</taxon>
        <taxon>Myxococcota</taxon>
        <taxon>Polyangia</taxon>
        <taxon>Nannocystales</taxon>
        <taxon>Nannocystaceae</taxon>
        <taxon>Nannocystis</taxon>
    </lineage>
</organism>
<dbReference type="EMBL" id="FOMX01000007">
    <property type="protein sequence ID" value="SFE01935.1"/>
    <property type="molecule type" value="Genomic_DNA"/>
</dbReference>
<dbReference type="Proteomes" id="UP000199400">
    <property type="component" value="Unassembled WGS sequence"/>
</dbReference>
<name>A0A1I1X3D5_9BACT</name>
<keyword evidence="2" id="KW-1185">Reference proteome</keyword>
<dbReference type="AlphaFoldDB" id="A0A1I1X3D5"/>